<protein>
    <submittedName>
        <fullName evidence="2">Uncharacterized protein</fullName>
    </submittedName>
</protein>
<sequence length="160" mass="18271">MRALIYIITCGLLLFGCSSTKTAVSTFNVMDLKNVIVYKCKKDYSNNVPIMYSEKIGSITSYPAPSDVQRFLDLKPFELSNGYFLDQIGVNPSTVYLEYTLKEYSELDEAPTLETMKSKIIDFSPFDELYNLGQPNEQNNTIEKINELIKSGEIKTYRKI</sequence>
<keyword evidence="1" id="KW-0732">Signal</keyword>
<accession>A0ABY6CYQ4</accession>
<keyword evidence="3" id="KW-1185">Reference proteome</keyword>
<gene>
    <name evidence="2" type="ORF">N7E81_16715</name>
</gene>
<feature type="chain" id="PRO_5045858215" evidence="1">
    <location>
        <begin position="24"/>
        <end position="160"/>
    </location>
</feature>
<feature type="signal peptide" evidence="1">
    <location>
        <begin position="1"/>
        <end position="23"/>
    </location>
</feature>
<organism evidence="2 3">
    <name type="scientific">Reichenbachiella carrageenanivorans</name>
    <dbReference type="NCBI Taxonomy" id="2979869"/>
    <lineage>
        <taxon>Bacteria</taxon>
        <taxon>Pseudomonadati</taxon>
        <taxon>Bacteroidota</taxon>
        <taxon>Cytophagia</taxon>
        <taxon>Cytophagales</taxon>
        <taxon>Reichenbachiellaceae</taxon>
        <taxon>Reichenbachiella</taxon>
    </lineage>
</organism>
<evidence type="ECO:0000313" key="3">
    <source>
        <dbReference type="Proteomes" id="UP001062165"/>
    </source>
</evidence>
<dbReference type="RefSeq" id="WP_263050742.1">
    <property type="nucleotide sequence ID" value="NZ_CP106735.1"/>
</dbReference>
<name>A0ABY6CYQ4_9BACT</name>
<dbReference type="PROSITE" id="PS51257">
    <property type="entry name" value="PROKAR_LIPOPROTEIN"/>
    <property type="match status" value="1"/>
</dbReference>
<proteinExistence type="predicted"/>
<dbReference type="Proteomes" id="UP001062165">
    <property type="component" value="Chromosome"/>
</dbReference>
<reference evidence="2" key="1">
    <citation type="submission" date="2022-10" db="EMBL/GenBank/DDBJ databases">
        <title>Comparative genomics and taxonomic characterization of three novel marine species of genus Reichenbachiella exhibiting antioxidant and polysaccharide degradation activities.</title>
        <authorList>
            <person name="Muhammad N."/>
            <person name="Lee Y.-J."/>
            <person name="Ko J."/>
            <person name="Kim S.-G."/>
        </authorList>
    </citation>
    <scope>NUCLEOTIDE SEQUENCE</scope>
    <source>
        <strain evidence="2">Wsw4-B4</strain>
    </source>
</reference>
<dbReference type="EMBL" id="CP106735">
    <property type="protein sequence ID" value="UXX78998.1"/>
    <property type="molecule type" value="Genomic_DNA"/>
</dbReference>
<evidence type="ECO:0000313" key="2">
    <source>
        <dbReference type="EMBL" id="UXX78998.1"/>
    </source>
</evidence>
<evidence type="ECO:0000256" key="1">
    <source>
        <dbReference type="SAM" id="SignalP"/>
    </source>
</evidence>